<dbReference type="SUPFAM" id="SSF52540">
    <property type="entry name" value="P-loop containing nucleoside triphosphate hydrolases"/>
    <property type="match status" value="1"/>
</dbReference>
<dbReference type="PANTHER" id="PTHR11669:SF8">
    <property type="entry name" value="DNA POLYMERASE III SUBUNIT DELTA"/>
    <property type="match status" value="1"/>
</dbReference>
<dbReference type="InterPro" id="IPR027417">
    <property type="entry name" value="P-loop_NTPase"/>
</dbReference>
<dbReference type="GO" id="GO:0006261">
    <property type="term" value="P:DNA-templated DNA replication"/>
    <property type="evidence" value="ECO:0007669"/>
    <property type="project" value="TreeGrafter"/>
</dbReference>
<dbReference type="AlphaFoldDB" id="A0A7C2SB18"/>
<dbReference type="EMBL" id="DSMR01000357">
    <property type="protein sequence ID" value="HET47476.1"/>
    <property type="molecule type" value="Genomic_DNA"/>
</dbReference>
<reference evidence="1" key="1">
    <citation type="journal article" date="2020" name="mSystems">
        <title>Genome- and Community-Level Interaction Insights into Carbon Utilization and Element Cycling Functions of Hydrothermarchaeota in Hydrothermal Sediment.</title>
        <authorList>
            <person name="Zhou Z."/>
            <person name="Liu Y."/>
            <person name="Xu W."/>
            <person name="Pan J."/>
            <person name="Luo Z.H."/>
            <person name="Li M."/>
        </authorList>
    </citation>
    <scope>NUCLEOTIDE SEQUENCE [LARGE SCALE GENOMIC DNA]</scope>
    <source>
        <strain evidence="1">SpSt-299</strain>
    </source>
</reference>
<protein>
    <recommendedName>
        <fullName evidence="2">DNA polymerase III subunit delta</fullName>
    </recommendedName>
</protein>
<dbReference type="Gene3D" id="3.40.50.300">
    <property type="entry name" value="P-loop containing nucleotide triphosphate hydrolases"/>
    <property type="match status" value="1"/>
</dbReference>
<organism evidence="1">
    <name type="scientific">Thermoanaerobaculum aquaticum</name>
    <dbReference type="NCBI Taxonomy" id="1312852"/>
    <lineage>
        <taxon>Bacteria</taxon>
        <taxon>Pseudomonadati</taxon>
        <taxon>Acidobacteriota</taxon>
        <taxon>Thermoanaerobaculia</taxon>
        <taxon>Thermoanaerobaculales</taxon>
        <taxon>Thermoanaerobaculaceae</taxon>
        <taxon>Thermoanaerobaculum</taxon>
    </lineage>
</organism>
<dbReference type="Pfam" id="PF13177">
    <property type="entry name" value="DNA_pol3_delta2"/>
    <property type="match status" value="1"/>
</dbReference>
<gene>
    <name evidence="1" type="ORF">ENQ31_04875</name>
</gene>
<dbReference type="PANTHER" id="PTHR11669">
    <property type="entry name" value="REPLICATION FACTOR C / DNA POLYMERASE III GAMMA-TAU SUBUNIT"/>
    <property type="match status" value="1"/>
</dbReference>
<proteinExistence type="predicted"/>
<comment type="caution">
    <text evidence="1">The sequence shown here is derived from an EMBL/GenBank/DDBJ whole genome shotgun (WGS) entry which is preliminary data.</text>
</comment>
<evidence type="ECO:0008006" key="2">
    <source>
        <dbReference type="Google" id="ProtNLM"/>
    </source>
</evidence>
<evidence type="ECO:0000313" key="1">
    <source>
        <dbReference type="EMBL" id="HET47476.1"/>
    </source>
</evidence>
<name>A0A7C2SB18_9BACT</name>
<sequence>MSTLWPFPDDALRISRFPAASPVLSGLHRALHAGTVPNTLLLVGEPLAGREAVAAELSAMLICPEGRLFCTCSSCQRVRQGVHPDLHLLRVGVGHKEIRMEDVEEVLANFQQVPFEGRRRVYVLANAHTPPLNVFAASALLKTLEEPVAHACWLLLACNPLRVLPTIVSRAVQLRVPSSPAVAAENLGPRALALLQAVPGSLGALVEEGEEGEGFLQLAQELLPQAMNGNYLALLRLSALVRERPWRASLLSALSLASASQVQPELAERAVALAEGWLLAQRLSEQLYLGFEATALASLGRALEGT</sequence>
<accession>A0A7C2SB18</accession>
<dbReference type="InterPro" id="IPR050238">
    <property type="entry name" value="DNA_Rep/Repair_Clamp_Loader"/>
</dbReference>